<dbReference type="CDD" id="cd01439">
    <property type="entry name" value="TCCD_inducible_PARP_like"/>
    <property type="match status" value="1"/>
</dbReference>
<evidence type="ECO:0000256" key="8">
    <source>
        <dbReference type="ARBA" id="ARBA00022771"/>
    </source>
</evidence>
<dbReference type="Pfam" id="PF00644">
    <property type="entry name" value="PARP"/>
    <property type="match status" value="2"/>
</dbReference>
<evidence type="ECO:0000256" key="9">
    <source>
        <dbReference type="ARBA" id="ARBA00022833"/>
    </source>
</evidence>
<feature type="domain" description="WWE" evidence="14">
    <location>
        <begin position="861"/>
        <end position="948"/>
    </location>
</feature>
<dbReference type="InterPro" id="IPR037197">
    <property type="entry name" value="WWE_dom_sf"/>
</dbReference>
<evidence type="ECO:0000259" key="13">
    <source>
        <dbReference type="PROSITE" id="PS50103"/>
    </source>
</evidence>
<dbReference type="PROSITE" id="PS50918">
    <property type="entry name" value="WWE"/>
    <property type="match status" value="2"/>
</dbReference>
<comment type="caution">
    <text evidence="16">The sequence shown here is derived from an EMBL/GenBank/DDBJ whole genome shotgun (WGS) entry which is preliminary data.</text>
</comment>
<feature type="zinc finger region" description="C3H1-type" evidence="12">
    <location>
        <begin position="177"/>
        <end position="199"/>
    </location>
</feature>
<feature type="domain" description="PARP catalytic" evidence="15">
    <location>
        <begin position="472"/>
        <end position="682"/>
    </location>
</feature>
<comment type="subcellular location">
    <subcellularLocation>
        <location evidence="2">Cytoplasm</location>
    </subcellularLocation>
    <subcellularLocation>
        <location evidence="1">Nucleus</location>
    </subcellularLocation>
</comment>
<proteinExistence type="inferred from homology"/>
<dbReference type="SMART" id="SM00356">
    <property type="entry name" value="ZnF_C3H1"/>
    <property type="match status" value="4"/>
</dbReference>
<dbReference type="SUPFAM" id="SSF56399">
    <property type="entry name" value="ADP-ribosylation"/>
    <property type="match status" value="3"/>
</dbReference>
<keyword evidence="17" id="KW-1185">Reference proteome</keyword>
<evidence type="ECO:0000256" key="5">
    <source>
        <dbReference type="ARBA" id="ARBA00022553"/>
    </source>
</evidence>
<feature type="domain" description="WWE" evidence="14">
    <location>
        <begin position="355"/>
        <end position="442"/>
    </location>
</feature>
<dbReference type="PROSITE" id="PS51059">
    <property type="entry name" value="PARP_CATALYTIC"/>
    <property type="match status" value="2"/>
</dbReference>
<dbReference type="Gene3D" id="3.30.720.50">
    <property type="match status" value="2"/>
</dbReference>
<evidence type="ECO:0000256" key="12">
    <source>
        <dbReference type="PROSITE-ProRule" id="PRU00723"/>
    </source>
</evidence>
<dbReference type="Gene3D" id="3.30.1370.210">
    <property type="match status" value="1"/>
</dbReference>
<evidence type="ECO:0000256" key="11">
    <source>
        <dbReference type="ARBA" id="ARBA00024347"/>
    </source>
</evidence>
<evidence type="ECO:0000313" key="17">
    <source>
        <dbReference type="Proteomes" id="UP001239994"/>
    </source>
</evidence>
<protein>
    <recommendedName>
        <fullName evidence="18">Poly (ADP-ribose) polymerase family, member 12a</fullName>
    </recommendedName>
</protein>
<evidence type="ECO:0000256" key="3">
    <source>
        <dbReference type="ARBA" id="ARBA00004906"/>
    </source>
</evidence>
<dbReference type="GO" id="GO:0008270">
    <property type="term" value="F:zinc ion binding"/>
    <property type="evidence" value="ECO:0007669"/>
    <property type="project" value="UniProtKB-KW"/>
</dbReference>
<evidence type="ECO:0008006" key="18">
    <source>
        <dbReference type="Google" id="ProtNLM"/>
    </source>
</evidence>
<dbReference type="Pfam" id="PF25261">
    <property type="entry name" value="zf-CCCH_PARP12"/>
    <property type="match status" value="1"/>
</dbReference>
<keyword evidence="6 12" id="KW-0479">Metal-binding</keyword>
<feature type="zinc finger region" description="C3H1-type" evidence="12">
    <location>
        <begin position="773"/>
        <end position="801"/>
    </location>
</feature>
<dbReference type="EMBL" id="JAROKS010000026">
    <property type="protein sequence ID" value="KAK1785050.1"/>
    <property type="molecule type" value="Genomic_DNA"/>
</dbReference>
<keyword evidence="7" id="KW-0677">Repeat</keyword>
<dbReference type="Gene3D" id="4.10.1000.10">
    <property type="entry name" value="Zinc finger, CCCH-type"/>
    <property type="match status" value="1"/>
</dbReference>
<evidence type="ECO:0000256" key="1">
    <source>
        <dbReference type="ARBA" id="ARBA00004123"/>
    </source>
</evidence>
<keyword evidence="9 12" id="KW-0862">Zinc</keyword>
<dbReference type="GO" id="GO:0003950">
    <property type="term" value="F:NAD+ poly-ADP-ribosyltransferase activity"/>
    <property type="evidence" value="ECO:0007669"/>
    <property type="project" value="InterPro"/>
</dbReference>
<dbReference type="SUPFAM" id="SSF117839">
    <property type="entry name" value="WWE domain"/>
    <property type="match status" value="2"/>
</dbReference>
<dbReference type="Gene3D" id="3.90.228.10">
    <property type="match status" value="3"/>
</dbReference>
<accession>A0AAD8YPL8</accession>
<comment type="pathway">
    <text evidence="3">Protein modification; protein ubiquitination.</text>
</comment>
<dbReference type="InterPro" id="IPR012317">
    <property type="entry name" value="Poly(ADP-ribose)pol_cat_dom"/>
</dbReference>
<dbReference type="AlphaFoldDB" id="A0AAD8YPL8"/>
<evidence type="ECO:0000259" key="15">
    <source>
        <dbReference type="PROSITE" id="PS51059"/>
    </source>
</evidence>
<keyword evidence="8 12" id="KW-0863">Zinc-finger</keyword>
<feature type="zinc finger region" description="C3H1-type" evidence="12">
    <location>
        <begin position="267"/>
        <end position="294"/>
    </location>
</feature>
<name>A0AAD8YPL8_9TELE</name>
<evidence type="ECO:0000259" key="14">
    <source>
        <dbReference type="PROSITE" id="PS50918"/>
    </source>
</evidence>
<dbReference type="GO" id="GO:0005634">
    <property type="term" value="C:nucleus"/>
    <property type="evidence" value="ECO:0007669"/>
    <property type="project" value="UniProtKB-SubCell"/>
</dbReference>
<dbReference type="InterPro" id="IPR018123">
    <property type="entry name" value="WWE-dom_subgr"/>
</dbReference>
<feature type="domain" description="C3H1-type" evidence="13">
    <location>
        <begin position="267"/>
        <end position="294"/>
    </location>
</feature>
<dbReference type="InterPro" id="IPR056226">
    <property type="entry name" value="WH_PARP12"/>
</dbReference>
<feature type="domain" description="C3H1-type" evidence="13">
    <location>
        <begin position="773"/>
        <end position="801"/>
    </location>
</feature>
<dbReference type="Pfam" id="PF02825">
    <property type="entry name" value="WWE"/>
    <property type="match status" value="2"/>
</dbReference>
<feature type="domain" description="C3H1-type" evidence="13">
    <location>
        <begin position="177"/>
        <end position="199"/>
    </location>
</feature>
<feature type="domain" description="PARP catalytic" evidence="15">
    <location>
        <begin position="977"/>
        <end position="1172"/>
    </location>
</feature>
<feature type="zinc finger region" description="C3H1-type" evidence="12">
    <location>
        <begin position="94"/>
        <end position="116"/>
    </location>
</feature>
<dbReference type="InterPro" id="IPR057602">
    <property type="entry name" value="Zfn-CCCH_PARP12"/>
</dbReference>
<dbReference type="GO" id="GO:1990404">
    <property type="term" value="F:NAD+-protein mono-ADP-ribosyltransferase activity"/>
    <property type="evidence" value="ECO:0007669"/>
    <property type="project" value="TreeGrafter"/>
</dbReference>
<dbReference type="PANTHER" id="PTHR45740:SF6">
    <property type="entry name" value="PROTEIN MONO-ADP-RIBOSYLTRANSFERASE PARP12"/>
    <property type="match status" value="1"/>
</dbReference>
<dbReference type="InterPro" id="IPR004170">
    <property type="entry name" value="WWE_dom"/>
</dbReference>
<comment type="similarity">
    <text evidence="11">Belongs to the ARTD/PARP family.</text>
</comment>
<dbReference type="Proteomes" id="UP001239994">
    <property type="component" value="Unassembled WGS sequence"/>
</dbReference>
<evidence type="ECO:0000256" key="10">
    <source>
        <dbReference type="ARBA" id="ARBA00023242"/>
    </source>
</evidence>
<reference evidence="16" key="1">
    <citation type="submission" date="2023-03" db="EMBL/GenBank/DDBJ databases">
        <title>Electrophorus voltai genome.</title>
        <authorList>
            <person name="Bian C."/>
        </authorList>
    </citation>
    <scope>NUCLEOTIDE SEQUENCE</scope>
    <source>
        <strain evidence="16">CB-2022</strain>
        <tissue evidence="16">Muscle</tissue>
    </source>
</reference>
<evidence type="ECO:0000313" key="16">
    <source>
        <dbReference type="EMBL" id="KAK1785050.1"/>
    </source>
</evidence>
<dbReference type="PROSITE" id="PS50103">
    <property type="entry name" value="ZF_C3H1"/>
    <property type="match status" value="4"/>
</dbReference>
<evidence type="ECO:0000256" key="6">
    <source>
        <dbReference type="ARBA" id="ARBA00022723"/>
    </source>
</evidence>
<evidence type="ECO:0000256" key="2">
    <source>
        <dbReference type="ARBA" id="ARBA00004496"/>
    </source>
</evidence>
<dbReference type="Pfam" id="PF23466">
    <property type="entry name" value="WWE_4"/>
    <property type="match status" value="3"/>
</dbReference>
<keyword evidence="5" id="KW-0597">Phosphoprotein</keyword>
<dbReference type="InterPro" id="IPR051712">
    <property type="entry name" value="ARTD-AVP"/>
</dbReference>
<evidence type="ECO:0000256" key="7">
    <source>
        <dbReference type="ARBA" id="ARBA00022737"/>
    </source>
</evidence>
<dbReference type="Pfam" id="PF24356">
    <property type="entry name" value="WHD_PARP12"/>
    <property type="match status" value="1"/>
</dbReference>
<keyword evidence="10" id="KW-0539">Nucleus</keyword>
<evidence type="ECO:0000256" key="4">
    <source>
        <dbReference type="ARBA" id="ARBA00022490"/>
    </source>
</evidence>
<dbReference type="GO" id="GO:0005737">
    <property type="term" value="C:cytoplasm"/>
    <property type="evidence" value="ECO:0007669"/>
    <property type="project" value="UniProtKB-SubCell"/>
</dbReference>
<dbReference type="PANTHER" id="PTHR45740">
    <property type="entry name" value="POLY [ADP-RIBOSE] POLYMERASE"/>
    <property type="match status" value="1"/>
</dbReference>
<dbReference type="InterPro" id="IPR000571">
    <property type="entry name" value="Znf_CCCH"/>
</dbReference>
<feature type="domain" description="C3H1-type" evidence="13">
    <location>
        <begin position="94"/>
        <end position="116"/>
    </location>
</feature>
<organism evidence="16 17">
    <name type="scientific">Electrophorus voltai</name>
    <dbReference type="NCBI Taxonomy" id="2609070"/>
    <lineage>
        <taxon>Eukaryota</taxon>
        <taxon>Metazoa</taxon>
        <taxon>Chordata</taxon>
        <taxon>Craniata</taxon>
        <taxon>Vertebrata</taxon>
        <taxon>Euteleostomi</taxon>
        <taxon>Actinopterygii</taxon>
        <taxon>Neopterygii</taxon>
        <taxon>Teleostei</taxon>
        <taxon>Ostariophysi</taxon>
        <taxon>Gymnotiformes</taxon>
        <taxon>Gymnotoidei</taxon>
        <taxon>Gymnotidae</taxon>
        <taxon>Electrophorus</taxon>
    </lineage>
</organism>
<sequence length="1172" mass="135448">MSHILSSHVFHIVCQHLGSLDFKSLDQILRQRFTVADEVLLEVLTDFDKFVVVEGKEKRESFLLSHDSIIVAKTSLRLCQTLPGKCAGCQNLHLCRYFVCGYCRFGAKCKNSHGFDSPHNTLILRRLGLQNLGNSELFQLLLQNDPSILPEVCSHYNKGNGEHGSCKYETSCTNLHLCQHFLQDNCKFGAACKRAHSFDANAMKMLNGRGISAENITNVCKIYKNRFLISSYKEKMAILPCVERKPIPSTVAGENSGQTPIRPVSKSDPKEICLFFIRKECSFKDKCIRVHYHLPYKWQVLDKNEQTWKDLQNVEEIERAFCNPANEISPGPQQVDFNTMMCGAAPVRRLSTASSVTKPPNFILTTEWLWYWKNEKGGWTEYGQGVDTKHATPFSSQELENIYQSNPHSEVSVTSEKHTYILYMKDMYQQNIHYKTKRDIQRRPRFVSASEVDSKIKRYRTKIESSSSSVLVPAHWDRGALPSYSYKLVPLPRTDNEFLRIEKLFKETMPHYTVKSIQRNQNSSLWKVFQWQKEQMKARNGGQEVNERLLFHGTEQSLIDAICEHNFDWRICGIHGTVYGKVQLLGLYTTLHLFDLLLLVHFRVAVALGRMANTNQHLMRWFFIVQGFNLNILYKKIIKQIKILDKNNTNKCIRVHYHLPYKWQVLDKNEQTWKDLQNVEEIERAFCNPANEIRQKEQMKARNGGQEVNERLLFHGTEQSRIDAICEHNFDWRICGIHGTVYGKVGRTAGSIPAPLGGRQFSSQQSSSCCSGSDHNEICLFYVRKGCSFKEKCVRVHHNLPYKWEILDKDGVTWRPLPREDDIERAYCNPASDISSGLQPVNFLTMKCAGSQVRRLSTASSVTKPPHFILTTEWLWYWKNDQGAWTEYGQGEDAKLLSPVTSNGLENVYLAEVDTEIPFTLGNNNYVIFLKDMYQINIKYKTKRDIRRRPRFISSEDVMRKLKSEGSESSSSSSVVVPAHWDSGALPSYSYNIVHLTSSAPEYKRVEMLFKRTMPTSKIHSIQRVQNPSLWKVFHWQKEQMKERNEGREVDERYLFHGTDESLIAPICEQNFDWRVCGVHGSLYGKGSYFARDAKYSDKYVKRGVKSDYKMMFVALVLVGEFTKGTSKYLRPPQKKGKLGFYDSCVDNELNPAIFVIFEKYQIYPEYIIKYS</sequence>
<dbReference type="SMART" id="SM00678">
    <property type="entry name" value="WWE"/>
    <property type="match status" value="2"/>
</dbReference>
<gene>
    <name evidence="16" type="ORF">P4O66_018478</name>
</gene>
<keyword evidence="4" id="KW-0963">Cytoplasm</keyword>